<dbReference type="Pfam" id="PF00535">
    <property type="entry name" value="Glycos_transf_2"/>
    <property type="match status" value="1"/>
</dbReference>
<accession>A0ABW5TWD0</accession>
<dbReference type="CDD" id="cd00761">
    <property type="entry name" value="Glyco_tranf_GTA_type"/>
    <property type="match status" value="1"/>
</dbReference>
<proteinExistence type="predicted"/>
<dbReference type="Proteomes" id="UP001597546">
    <property type="component" value="Unassembled WGS sequence"/>
</dbReference>
<keyword evidence="3" id="KW-1185">Reference proteome</keyword>
<sequence length="314" mass="36784">MQIELSVVMSVYNAEPFLKEAIESILNQTFKKFEFIVVNDGSTDNSLDVINSFNDDRIVLIDQENIGLSRSLNKGVFISKGKFIARMDADDISLPERFALQLDFLRKNKDYVLLGSNIYFIDIKGKILDQTNLPCLNEDMKKSLPNIKLMHSSAMFLREFFFKAGEYPVEIPKYFEDKILWNKMAEFGKIATLPDVLVKYRLVPSSIFNLSNKQVQQLKDLSNKIIKNNYLLTEYDKFSIKEITRISKNQQIGNYFLRISFMHFKHNRRVKALFYVVKSFAINPFETDTLKMFMKILLPTRLLNFYRKLKQKPL</sequence>
<evidence type="ECO:0000313" key="3">
    <source>
        <dbReference type="Proteomes" id="UP001597546"/>
    </source>
</evidence>
<dbReference type="SUPFAM" id="SSF53448">
    <property type="entry name" value="Nucleotide-diphospho-sugar transferases"/>
    <property type="match status" value="1"/>
</dbReference>
<evidence type="ECO:0000259" key="1">
    <source>
        <dbReference type="Pfam" id="PF00535"/>
    </source>
</evidence>
<evidence type="ECO:0000313" key="2">
    <source>
        <dbReference type="EMBL" id="MFD2733148.1"/>
    </source>
</evidence>
<protein>
    <submittedName>
        <fullName evidence="2">Glycosyltransferase family 2 protein</fullName>
    </submittedName>
</protein>
<reference evidence="3" key="1">
    <citation type="journal article" date="2019" name="Int. J. Syst. Evol. Microbiol.">
        <title>The Global Catalogue of Microorganisms (GCM) 10K type strain sequencing project: providing services to taxonomists for standard genome sequencing and annotation.</title>
        <authorList>
            <consortium name="The Broad Institute Genomics Platform"/>
            <consortium name="The Broad Institute Genome Sequencing Center for Infectious Disease"/>
            <person name="Wu L."/>
            <person name="Ma J."/>
        </authorList>
    </citation>
    <scope>NUCLEOTIDE SEQUENCE [LARGE SCALE GENOMIC DNA]</scope>
    <source>
        <strain evidence="3">KCTC 42456</strain>
    </source>
</reference>
<comment type="caution">
    <text evidence="2">The sequence shown here is derived from an EMBL/GenBank/DDBJ whole genome shotgun (WGS) entry which is preliminary data.</text>
</comment>
<dbReference type="InterPro" id="IPR029044">
    <property type="entry name" value="Nucleotide-diphossugar_trans"/>
</dbReference>
<dbReference type="PANTHER" id="PTHR22916">
    <property type="entry name" value="GLYCOSYLTRANSFERASE"/>
    <property type="match status" value="1"/>
</dbReference>
<organism evidence="2 3">
    <name type="scientific">Pedobacter alpinus</name>
    <dbReference type="NCBI Taxonomy" id="1590643"/>
    <lineage>
        <taxon>Bacteria</taxon>
        <taxon>Pseudomonadati</taxon>
        <taxon>Bacteroidota</taxon>
        <taxon>Sphingobacteriia</taxon>
        <taxon>Sphingobacteriales</taxon>
        <taxon>Sphingobacteriaceae</taxon>
        <taxon>Pedobacter</taxon>
    </lineage>
</organism>
<dbReference type="InterPro" id="IPR001173">
    <property type="entry name" value="Glyco_trans_2-like"/>
</dbReference>
<feature type="domain" description="Glycosyltransferase 2-like" evidence="1">
    <location>
        <begin position="6"/>
        <end position="158"/>
    </location>
</feature>
<dbReference type="EMBL" id="JBHULV010000052">
    <property type="protein sequence ID" value="MFD2733148.1"/>
    <property type="molecule type" value="Genomic_DNA"/>
</dbReference>
<dbReference type="RefSeq" id="WP_379042209.1">
    <property type="nucleotide sequence ID" value="NZ_JBHSKW010000020.1"/>
</dbReference>
<name>A0ABW5TWD0_9SPHI</name>
<gene>
    <name evidence="2" type="ORF">ACFSSE_15675</name>
</gene>
<dbReference type="PANTHER" id="PTHR22916:SF3">
    <property type="entry name" value="UDP-GLCNAC:BETAGAL BETA-1,3-N-ACETYLGLUCOSAMINYLTRANSFERASE-LIKE PROTEIN 1"/>
    <property type="match status" value="1"/>
</dbReference>
<dbReference type="Gene3D" id="3.90.550.10">
    <property type="entry name" value="Spore Coat Polysaccharide Biosynthesis Protein SpsA, Chain A"/>
    <property type="match status" value="1"/>
</dbReference>